<protein>
    <recommendedName>
        <fullName evidence="3">DUF1931 domain-containing protein</fullName>
    </recommendedName>
</protein>
<organism evidence="1 2">
    <name type="scientific">Rhodococcus opacus (strain B4)</name>
    <dbReference type="NCBI Taxonomy" id="632772"/>
    <lineage>
        <taxon>Bacteria</taxon>
        <taxon>Bacillati</taxon>
        <taxon>Actinomycetota</taxon>
        <taxon>Actinomycetes</taxon>
        <taxon>Mycobacteriales</taxon>
        <taxon>Nocardiaceae</taxon>
        <taxon>Rhodococcus</taxon>
    </lineage>
</organism>
<dbReference type="SUPFAM" id="SSF47113">
    <property type="entry name" value="Histone-fold"/>
    <property type="match status" value="1"/>
</dbReference>
<dbReference type="KEGG" id="rop:ROP_03820"/>
<dbReference type="InterPro" id="IPR009072">
    <property type="entry name" value="Histone-fold"/>
</dbReference>
<dbReference type="EMBL" id="AP011115">
    <property type="protein sequence ID" value="BAH48629.1"/>
    <property type="molecule type" value="Genomic_DNA"/>
</dbReference>
<dbReference type="CDD" id="cd22923">
    <property type="entry name" value="HFD_Aq328-like_rpt2"/>
    <property type="match status" value="1"/>
</dbReference>
<proteinExistence type="predicted"/>
<reference evidence="1 2" key="1">
    <citation type="submission" date="2009-03" db="EMBL/GenBank/DDBJ databases">
        <title>Comparison of the complete genome sequences of Rhodococcus erythropolis PR4 and Rhodococcus opacus B4.</title>
        <authorList>
            <person name="Takarada H."/>
            <person name="Sekine M."/>
            <person name="Hosoyama A."/>
            <person name="Yamada R."/>
            <person name="Fujisawa T."/>
            <person name="Omata S."/>
            <person name="Shimizu A."/>
            <person name="Tsukatani N."/>
            <person name="Tanikawa S."/>
            <person name="Fujita N."/>
            <person name="Harayama S."/>
        </authorList>
    </citation>
    <scope>NUCLEOTIDE SEQUENCE [LARGE SCALE GENOMIC DNA]</scope>
    <source>
        <strain evidence="1 2">B4</strain>
    </source>
</reference>
<accession>C1ARF2</accession>
<evidence type="ECO:0000313" key="2">
    <source>
        <dbReference type="Proteomes" id="UP000002212"/>
    </source>
</evidence>
<dbReference type="PATRIC" id="fig|632772.20.peg.428"/>
<dbReference type="Proteomes" id="UP000002212">
    <property type="component" value="Chromosome"/>
</dbReference>
<gene>
    <name evidence="1" type="ordered locus">ROP_03820</name>
</gene>
<evidence type="ECO:0000313" key="1">
    <source>
        <dbReference type="EMBL" id="BAH48629.1"/>
    </source>
</evidence>
<dbReference type="InterPro" id="IPR015207">
    <property type="entry name" value="DUF1931"/>
</dbReference>
<dbReference type="GO" id="GO:0046982">
    <property type="term" value="F:protein heterodimerization activity"/>
    <property type="evidence" value="ECO:0007669"/>
    <property type="project" value="InterPro"/>
</dbReference>
<dbReference type="Gene3D" id="1.10.20.10">
    <property type="entry name" value="Histone, subunit A"/>
    <property type="match status" value="1"/>
</dbReference>
<dbReference type="RefSeq" id="WP_012687636.1">
    <property type="nucleotide sequence ID" value="NC_012522.1"/>
</dbReference>
<dbReference type="AlphaFoldDB" id="C1ARF2"/>
<evidence type="ECO:0008006" key="3">
    <source>
        <dbReference type="Google" id="ProtNLM"/>
    </source>
</evidence>
<dbReference type="STRING" id="632772.ROP_03820"/>
<name>C1ARF2_RHOOB</name>
<dbReference type="HOGENOM" id="CLU_117658_0_0_11"/>
<dbReference type="Pfam" id="PF09123">
    <property type="entry name" value="DUF1931"/>
    <property type="match status" value="1"/>
</dbReference>
<sequence>MTFPGGIGEDDHLMDGSEVGSHRSLMTFDQFEDIFRVAASIGVVRDDFHRFDDVVTGKLYDLLLVAQSDAAAQHRNVIELTDLPITRGLQENIGLFRELGPHLRAGPILERLTDYPPLGGALATDTRSGLPDITGGLSVALARTFRIVYPELRTLRARTTHWALVSTLVDLYL</sequence>